<dbReference type="AlphaFoldDB" id="A0ABD2K0I3"/>
<gene>
    <name evidence="1" type="ORF">niasHT_029209</name>
</gene>
<comment type="caution">
    <text evidence="1">The sequence shown here is derived from an EMBL/GenBank/DDBJ whole genome shotgun (WGS) entry which is preliminary data.</text>
</comment>
<dbReference type="Proteomes" id="UP001620626">
    <property type="component" value="Unassembled WGS sequence"/>
</dbReference>
<proteinExistence type="predicted"/>
<sequence>MNLALNPEDGDDPAYGQIFIVDTEHAMRAMRHANAGIDPQLLRTAYEVIRNVNPFAEAYVMMKEEENDEAERARNENREPAVIKLLFETGRQLNRRLGYNVPRENEVAAVYVPGADVLAGTLDLSPNVHPNGQNVLQTRRKGGNVQFNLLDPNGFRIFNKSKRKQRELRTEKQMLKRRKLSGRKPFWQNTSICQNFCDLANGKSQLLRLKTTDKRNWSCPITFRSPSASESTVCRDCFKLSPAFGVANWTCKIASARSNLHTNSIVAGVFERGTLQSATAQRDRPFLYRRIGGHSGIVTGAVVVAKALGFSLIADQSPQNRVDYFEGEVMEVRVNSANGLTVSALAPPWDLLWTCNYFSSKLINDGQNSRLDRLLSDNGDSSRTDQLWSFAEFLSPEPGEQNAESVSLFSNLVEVPGISARRNEICRMAWKLNPQCPQTDEWGKFRPEYRRIVTGK</sequence>
<accession>A0ABD2K0I3</accession>
<evidence type="ECO:0000313" key="2">
    <source>
        <dbReference type="Proteomes" id="UP001620626"/>
    </source>
</evidence>
<name>A0ABD2K0I3_9BILA</name>
<evidence type="ECO:0000313" key="1">
    <source>
        <dbReference type="EMBL" id="KAL3096173.1"/>
    </source>
</evidence>
<dbReference type="EMBL" id="JBICBT010000869">
    <property type="protein sequence ID" value="KAL3096173.1"/>
    <property type="molecule type" value="Genomic_DNA"/>
</dbReference>
<keyword evidence="2" id="KW-1185">Reference proteome</keyword>
<organism evidence="1 2">
    <name type="scientific">Heterodera trifolii</name>
    <dbReference type="NCBI Taxonomy" id="157864"/>
    <lineage>
        <taxon>Eukaryota</taxon>
        <taxon>Metazoa</taxon>
        <taxon>Ecdysozoa</taxon>
        <taxon>Nematoda</taxon>
        <taxon>Chromadorea</taxon>
        <taxon>Rhabditida</taxon>
        <taxon>Tylenchina</taxon>
        <taxon>Tylenchomorpha</taxon>
        <taxon>Tylenchoidea</taxon>
        <taxon>Heteroderidae</taxon>
        <taxon>Heteroderinae</taxon>
        <taxon>Heterodera</taxon>
    </lineage>
</organism>
<protein>
    <submittedName>
        <fullName evidence="1">Uncharacterized protein</fullName>
    </submittedName>
</protein>
<reference evidence="1 2" key="1">
    <citation type="submission" date="2024-10" db="EMBL/GenBank/DDBJ databases">
        <authorList>
            <person name="Kim D."/>
        </authorList>
    </citation>
    <scope>NUCLEOTIDE SEQUENCE [LARGE SCALE GENOMIC DNA]</scope>
    <source>
        <strain evidence="1">BH-2024</strain>
    </source>
</reference>